<evidence type="ECO:0008006" key="4">
    <source>
        <dbReference type="Google" id="ProtNLM"/>
    </source>
</evidence>
<evidence type="ECO:0000313" key="2">
    <source>
        <dbReference type="EMBL" id="KAK0060057.1"/>
    </source>
</evidence>
<keyword evidence="1" id="KW-1133">Transmembrane helix</keyword>
<keyword evidence="1" id="KW-0472">Membrane</keyword>
<gene>
    <name evidence="2" type="ORF">Bpfe_010585</name>
</gene>
<keyword evidence="3" id="KW-1185">Reference proteome</keyword>
<dbReference type="AlphaFoldDB" id="A0AAD8BSJ5"/>
<comment type="caution">
    <text evidence="2">The sequence shown here is derived from an EMBL/GenBank/DDBJ whole genome shotgun (WGS) entry which is preliminary data.</text>
</comment>
<feature type="transmembrane region" description="Helical" evidence="1">
    <location>
        <begin position="20"/>
        <end position="37"/>
    </location>
</feature>
<sequence>MELPRQRHIRLRSKINMDIYGFIITISVLVCCHVDVFCQNSNLDQYCFNKIQRGKRPVLTKLGFWNFILICSNIEHYSDCLVDTRRSKPSQVRIQTYEVDFPPEYDVKRAGFLFCSFHFLQRPEDYMPDENQLSSCERSISYSQCVTKATTKYSNSMKFRDTTFNASCRAMLEYSNCLKEAYVKCNSTYEYLFDYYYARIGSDCLISRSVFNSIVVVEKCNGNQVRRANSDVSVFEQNSWLYLLPMLTYWLLNINESLLSSRL</sequence>
<keyword evidence="1" id="KW-0812">Transmembrane</keyword>
<evidence type="ECO:0000256" key="1">
    <source>
        <dbReference type="SAM" id="Phobius"/>
    </source>
</evidence>
<dbReference type="Proteomes" id="UP001233172">
    <property type="component" value="Unassembled WGS sequence"/>
</dbReference>
<evidence type="ECO:0000313" key="3">
    <source>
        <dbReference type="Proteomes" id="UP001233172"/>
    </source>
</evidence>
<accession>A0AAD8BSJ5</accession>
<reference evidence="2" key="1">
    <citation type="journal article" date="2023" name="PLoS Negl. Trop. Dis.">
        <title>A genome sequence for Biomphalaria pfeifferi, the major vector snail for the human-infecting parasite Schistosoma mansoni.</title>
        <authorList>
            <person name="Bu L."/>
            <person name="Lu L."/>
            <person name="Laidemitt M.R."/>
            <person name="Zhang S.M."/>
            <person name="Mutuku M."/>
            <person name="Mkoji G."/>
            <person name="Steinauer M."/>
            <person name="Loker E.S."/>
        </authorList>
    </citation>
    <scope>NUCLEOTIDE SEQUENCE</scope>
    <source>
        <strain evidence="2">KasaAsao</strain>
    </source>
</reference>
<reference evidence="2" key="2">
    <citation type="submission" date="2023-04" db="EMBL/GenBank/DDBJ databases">
        <authorList>
            <person name="Bu L."/>
            <person name="Lu L."/>
            <person name="Laidemitt M.R."/>
            <person name="Zhang S.M."/>
            <person name="Mutuku M."/>
            <person name="Mkoji G."/>
            <person name="Steinauer M."/>
            <person name="Loker E.S."/>
        </authorList>
    </citation>
    <scope>NUCLEOTIDE SEQUENCE</scope>
    <source>
        <strain evidence="2">KasaAsao</strain>
        <tissue evidence="2">Whole Snail</tissue>
    </source>
</reference>
<dbReference type="EMBL" id="JASAOG010000038">
    <property type="protein sequence ID" value="KAK0060057.1"/>
    <property type="molecule type" value="Genomic_DNA"/>
</dbReference>
<name>A0AAD8BSJ5_BIOPF</name>
<organism evidence="2 3">
    <name type="scientific">Biomphalaria pfeifferi</name>
    <name type="common">Bloodfluke planorb</name>
    <name type="synonym">Freshwater snail</name>
    <dbReference type="NCBI Taxonomy" id="112525"/>
    <lineage>
        <taxon>Eukaryota</taxon>
        <taxon>Metazoa</taxon>
        <taxon>Spiralia</taxon>
        <taxon>Lophotrochozoa</taxon>
        <taxon>Mollusca</taxon>
        <taxon>Gastropoda</taxon>
        <taxon>Heterobranchia</taxon>
        <taxon>Euthyneura</taxon>
        <taxon>Panpulmonata</taxon>
        <taxon>Hygrophila</taxon>
        <taxon>Lymnaeoidea</taxon>
        <taxon>Planorbidae</taxon>
        <taxon>Biomphalaria</taxon>
    </lineage>
</organism>
<proteinExistence type="predicted"/>
<protein>
    <recommendedName>
        <fullName evidence="4">DUF19 domain-containing protein</fullName>
    </recommendedName>
</protein>